<dbReference type="PANTHER" id="PTHR31315:SF1">
    <property type="entry name" value="PROTEIN SIP5"/>
    <property type="match status" value="1"/>
</dbReference>
<sequence length="584" mass="62570">MGNVSTKEARSRSNSGRSSSVSQAANQSSRRHHRSARNQAGTGGDRAKGSDKKSNGGSLVLDPNEMVDGGYLAPHGVYSGPQTYKHKIVRQLMIERRLAPFFKGLADYDEDWSERQLLAAIRGIPLSAVNPDENNNNNDGGSTGDLTSTSITEENTTGMHEDDDVDTTATSADILSSSVPNDKGSLSTSPSKQAGPGLGSASSSPLPPHAESSSSESDRDPELEKILEMKGEAYHMEYSCSAQDDDETKRRSQSVSSPTTSVANVAAATSFITTRQRANTSSRYNQANGAGDGKPVELVVYKGAIECPICFLFYPKYLNHTRCCAQPICSECFVQIKRPDPHPPYHEGGSSEEQSSTSNNTTNEKEHELVSEPACCPYCTAPDFGVIYIPPPFRSGLAQASSSSSKLHLPSLFSSNHGSSGTSTPASDHTTESDGRPRRHRTSVPPSAPEVVTTDQIRPDWSANLHAARQHQARRSAAANALHATAFLMNNSNDGGSSSSSSRAKKKKSSRLRNLASPSVVGNGRTQTPVPSTSSGESSSRQGLEDMMLVEAIRLSLSEEDSRKKKEKEQKKKAKGKQPEGIPS</sequence>
<dbReference type="CDD" id="cd24139">
    <property type="entry name" value="SIP5-like"/>
    <property type="match status" value="1"/>
</dbReference>
<feature type="region of interest" description="Disordered" evidence="2">
    <location>
        <begin position="490"/>
        <end position="584"/>
    </location>
</feature>
<feature type="region of interest" description="Disordered" evidence="2">
    <location>
        <begin position="407"/>
        <end position="458"/>
    </location>
</feature>
<comment type="caution">
    <text evidence="3">The sequence shown here is derived from an EMBL/GenBank/DDBJ whole genome shotgun (WGS) entry which is preliminary data.</text>
</comment>
<keyword evidence="4" id="KW-1185">Reference proteome</keyword>
<feature type="region of interest" description="Disordered" evidence="2">
    <location>
        <begin position="175"/>
        <end position="222"/>
    </location>
</feature>
<name>A0A642UKL6_9ASCO</name>
<feature type="compositionally biased region" description="Basic and acidic residues" evidence="2">
    <location>
        <begin position="45"/>
        <end position="54"/>
    </location>
</feature>
<dbReference type="AlphaFoldDB" id="A0A642UKL6"/>
<dbReference type="OrthoDB" id="21471at2759"/>
<feature type="region of interest" description="Disordered" evidence="2">
    <location>
        <begin position="343"/>
        <end position="366"/>
    </location>
</feature>
<evidence type="ECO:0000256" key="1">
    <source>
        <dbReference type="ARBA" id="ARBA00010402"/>
    </source>
</evidence>
<dbReference type="Proteomes" id="UP000761534">
    <property type="component" value="Unassembled WGS sequence"/>
</dbReference>
<feature type="compositionally biased region" description="Low complexity" evidence="2">
    <location>
        <begin position="199"/>
        <end position="215"/>
    </location>
</feature>
<dbReference type="EMBL" id="SWFS01000495">
    <property type="protein sequence ID" value="KAA8900784.1"/>
    <property type="molecule type" value="Genomic_DNA"/>
</dbReference>
<feature type="region of interest" description="Disordered" evidence="2">
    <location>
        <begin position="127"/>
        <end position="150"/>
    </location>
</feature>
<evidence type="ECO:0008006" key="5">
    <source>
        <dbReference type="Google" id="ProtNLM"/>
    </source>
</evidence>
<dbReference type="GO" id="GO:0005737">
    <property type="term" value="C:cytoplasm"/>
    <property type="evidence" value="ECO:0007669"/>
    <property type="project" value="TreeGrafter"/>
</dbReference>
<evidence type="ECO:0000313" key="3">
    <source>
        <dbReference type="EMBL" id="KAA8900784.1"/>
    </source>
</evidence>
<dbReference type="InterPro" id="IPR039301">
    <property type="entry name" value="Sip5/DA2"/>
</dbReference>
<evidence type="ECO:0000256" key="2">
    <source>
        <dbReference type="SAM" id="MobiDB-lite"/>
    </source>
</evidence>
<reference evidence="3" key="1">
    <citation type="journal article" date="2019" name="G3 (Bethesda)">
        <title>Genome Assemblies of Two Rare Opportunistic Yeast Pathogens: Diutina rugosa (syn. Candida rugosa) and Trichomonascus ciferrii (syn. Candida ciferrii).</title>
        <authorList>
            <person name="Mixao V."/>
            <person name="Saus E."/>
            <person name="Hansen A.P."/>
            <person name="Lass-Florl C."/>
            <person name="Gabaldon T."/>
        </authorList>
    </citation>
    <scope>NUCLEOTIDE SEQUENCE</scope>
    <source>
        <strain evidence="3">CBS 4856</strain>
    </source>
</reference>
<organism evidence="3 4">
    <name type="scientific">Trichomonascus ciferrii</name>
    <dbReference type="NCBI Taxonomy" id="44093"/>
    <lineage>
        <taxon>Eukaryota</taxon>
        <taxon>Fungi</taxon>
        <taxon>Dikarya</taxon>
        <taxon>Ascomycota</taxon>
        <taxon>Saccharomycotina</taxon>
        <taxon>Dipodascomycetes</taxon>
        <taxon>Dipodascales</taxon>
        <taxon>Trichomonascaceae</taxon>
        <taxon>Trichomonascus</taxon>
        <taxon>Trichomonascus ciferrii complex</taxon>
    </lineage>
</organism>
<accession>A0A642UKL6</accession>
<dbReference type="PANTHER" id="PTHR31315">
    <property type="entry name" value="PROTEIN SIP5"/>
    <property type="match status" value="1"/>
</dbReference>
<feature type="compositionally biased region" description="Low complexity" evidence="2">
    <location>
        <begin position="490"/>
        <end position="502"/>
    </location>
</feature>
<feature type="region of interest" description="Disordered" evidence="2">
    <location>
        <begin position="1"/>
        <end position="64"/>
    </location>
</feature>
<feature type="region of interest" description="Disordered" evidence="2">
    <location>
        <begin position="240"/>
        <end position="261"/>
    </location>
</feature>
<evidence type="ECO:0000313" key="4">
    <source>
        <dbReference type="Proteomes" id="UP000761534"/>
    </source>
</evidence>
<feature type="compositionally biased region" description="Basic and acidic residues" evidence="2">
    <location>
        <begin position="560"/>
        <end position="570"/>
    </location>
</feature>
<feature type="compositionally biased region" description="Polar residues" evidence="2">
    <location>
        <begin position="175"/>
        <end position="192"/>
    </location>
</feature>
<protein>
    <recommendedName>
        <fullName evidence="5">Protein SIP5</fullName>
    </recommendedName>
</protein>
<feature type="compositionally biased region" description="Polar residues" evidence="2">
    <location>
        <begin position="416"/>
        <end position="428"/>
    </location>
</feature>
<proteinExistence type="inferred from homology"/>
<gene>
    <name evidence="3" type="ORF">TRICI_006163</name>
</gene>
<feature type="compositionally biased region" description="Low complexity" evidence="2">
    <location>
        <begin position="351"/>
        <end position="362"/>
    </location>
</feature>
<feature type="compositionally biased region" description="Low complexity" evidence="2">
    <location>
        <begin position="12"/>
        <end position="28"/>
    </location>
</feature>
<dbReference type="VEuPathDB" id="FungiDB:TRICI_006163"/>
<comment type="similarity">
    <text evidence="1">Belongs to the SIP5 family.</text>
</comment>